<reference evidence="2 3" key="1">
    <citation type="journal article" date="2008" name="Int. J. Syst. Evol. Microbiol.">
        <title>Neptunomonas japonica sp. nov., an Osedax japonicus symbiont-like bacterium isolated from sediment adjacent to sperm whale carcasses off Kagoshima, Japan.</title>
        <authorList>
            <person name="Miyazaki M."/>
            <person name="Nogi Y."/>
            <person name="Fujiwara Y."/>
            <person name="Kawato M."/>
            <person name="Kubokawa K."/>
            <person name="Horikoshi K."/>
        </authorList>
    </citation>
    <scope>NUCLEOTIDE SEQUENCE [LARGE SCALE GENOMIC DNA]</scope>
    <source>
        <strain evidence="2 3">JAMM 1380</strain>
    </source>
</reference>
<sequence>MRLKKIVLLSCVAGFLVGCSASAVSRDQLGQTLTVESLKYLPDKVSETSGLAEFGRYLWTINDSGGKDSVYAFDKKSYGFVKRIKIEDAKNKDWESLAQDDESLFIADCGNNKGKRKKLDLYKVDWKKLVEAKNKDKVASKKISFSYADRGASEEGKQHNFDCEALTVVDNDLWLFTKNRGDLQTRLYALSKNKSQQKIKPLMTLPVSGLVTAADYNEKSNQLVLLGYQKASVFGQSFIWIIDIEAGLPVWESAVYHTILPYGQWESVIWESADQLLLTSEKSPLGAQQIGRLRLSN</sequence>
<evidence type="ECO:0000313" key="2">
    <source>
        <dbReference type="EMBL" id="BBB29595.1"/>
    </source>
</evidence>
<dbReference type="Proteomes" id="UP000595332">
    <property type="component" value="Chromosome"/>
</dbReference>
<dbReference type="EMBL" id="AP014546">
    <property type="protein sequence ID" value="BBB29595.1"/>
    <property type="molecule type" value="Genomic_DNA"/>
</dbReference>
<evidence type="ECO:0008006" key="4">
    <source>
        <dbReference type="Google" id="ProtNLM"/>
    </source>
</evidence>
<dbReference type="AlphaFoldDB" id="A0A7R6SWB2"/>
<feature type="chain" id="PRO_5032442496" description="Lipoprotein" evidence="1">
    <location>
        <begin position="24"/>
        <end position="297"/>
    </location>
</feature>
<dbReference type="KEGG" id="njp:NEJAP_1643"/>
<keyword evidence="3" id="KW-1185">Reference proteome</keyword>
<evidence type="ECO:0000313" key="3">
    <source>
        <dbReference type="Proteomes" id="UP000595332"/>
    </source>
</evidence>
<gene>
    <name evidence="2" type="ORF">NEJAP_1643</name>
</gene>
<evidence type="ECO:0000256" key="1">
    <source>
        <dbReference type="SAM" id="SignalP"/>
    </source>
</evidence>
<dbReference type="SUPFAM" id="SSF50998">
    <property type="entry name" value="Quinoprotein alcohol dehydrogenase-like"/>
    <property type="match status" value="1"/>
</dbReference>
<accession>A0A7R6SWB2</accession>
<organism evidence="2 3">
    <name type="scientific">Neptunomonas japonica JAMM 1380</name>
    <dbReference type="NCBI Taxonomy" id="1441457"/>
    <lineage>
        <taxon>Bacteria</taxon>
        <taxon>Pseudomonadati</taxon>
        <taxon>Pseudomonadota</taxon>
        <taxon>Gammaproteobacteria</taxon>
        <taxon>Oceanospirillales</taxon>
        <taxon>Oceanospirillaceae</taxon>
        <taxon>Neptunomonas</taxon>
    </lineage>
</organism>
<name>A0A7R6SWB2_9GAMM</name>
<dbReference type="PROSITE" id="PS51257">
    <property type="entry name" value="PROKAR_LIPOPROTEIN"/>
    <property type="match status" value="1"/>
</dbReference>
<proteinExistence type="predicted"/>
<protein>
    <recommendedName>
        <fullName evidence="4">Lipoprotein</fullName>
    </recommendedName>
</protein>
<dbReference type="RefSeq" id="WP_201350202.1">
    <property type="nucleotide sequence ID" value="NZ_AP014546.1"/>
</dbReference>
<dbReference type="InterPro" id="IPR011047">
    <property type="entry name" value="Quinoprotein_ADH-like_sf"/>
</dbReference>
<feature type="signal peptide" evidence="1">
    <location>
        <begin position="1"/>
        <end position="23"/>
    </location>
</feature>
<keyword evidence="1" id="KW-0732">Signal</keyword>